<evidence type="ECO:0008006" key="3">
    <source>
        <dbReference type="Google" id="ProtNLM"/>
    </source>
</evidence>
<organism evidence="1 2">
    <name type="scientific">Hibiscus sabdariffa</name>
    <name type="common">roselle</name>
    <dbReference type="NCBI Taxonomy" id="183260"/>
    <lineage>
        <taxon>Eukaryota</taxon>
        <taxon>Viridiplantae</taxon>
        <taxon>Streptophyta</taxon>
        <taxon>Embryophyta</taxon>
        <taxon>Tracheophyta</taxon>
        <taxon>Spermatophyta</taxon>
        <taxon>Magnoliopsida</taxon>
        <taxon>eudicotyledons</taxon>
        <taxon>Gunneridae</taxon>
        <taxon>Pentapetalae</taxon>
        <taxon>rosids</taxon>
        <taxon>malvids</taxon>
        <taxon>Malvales</taxon>
        <taxon>Malvaceae</taxon>
        <taxon>Malvoideae</taxon>
        <taxon>Hibiscus</taxon>
    </lineage>
</organism>
<accession>A0ABR2U8C4</accession>
<dbReference type="EMBL" id="JBBPBN010000001">
    <property type="protein sequence ID" value="KAK9045712.1"/>
    <property type="molecule type" value="Genomic_DNA"/>
</dbReference>
<gene>
    <name evidence="1" type="ORF">V6N11_051621</name>
</gene>
<proteinExistence type="predicted"/>
<sequence>MVASTTVVPAIVSSATVTPATVALSTKCITVVRTSSQTMVASTTVAPATVSPATVTPATVAPTCVQKKEKRFLFGNRSSSSSKREIYSLTPPFKCRLATIEARKARQVHPDKNPNNPLAAQNFQATLMLIAVQRQLIVPVDHYLQQINRI</sequence>
<dbReference type="CDD" id="cd06257">
    <property type="entry name" value="DnaJ"/>
    <property type="match status" value="1"/>
</dbReference>
<dbReference type="Proteomes" id="UP001396334">
    <property type="component" value="Unassembled WGS sequence"/>
</dbReference>
<name>A0ABR2U8C4_9ROSI</name>
<comment type="caution">
    <text evidence="1">The sequence shown here is derived from an EMBL/GenBank/DDBJ whole genome shotgun (WGS) entry which is preliminary data.</text>
</comment>
<reference evidence="1 2" key="1">
    <citation type="journal article" date="2024" name="G3 (Bethesda)">
        <title>Genome assembly of Hibiscus sabdariffa L. provides insights into metabolisms of medicinal natural products.</title>
        <authorList>
            <person name="Kim T."/>
        </authorList>
    </citation>
    <scope>NUCLEOTIDE SEQUENCE [LARGE SCALE GENOMIC DNA]</scope>
    <source>
        <strain evidence="1">TK-2024</strain>
        <tissue evidence="1">Old leaves</tissue>
    </source>
</reference>
<dbReference type="InterPro" id="IPR001623">
    <property type="entry name" value="DnaJ_domain"/>
</dbReference>
<keyword evidence="2" id="KW-1185">Reference proteome</keyword>
<evidence type="ECO:0000313" key="2">
    <source>
        <dbReference type="Proteomes" id="UP001396334"/>
    </source>
</evidence>
<evidence type="ECO:0000313" key="1">
    <source>
        <dbReference type="EMBL" id="KAK9045712.1"/>
    </source>
</evidence>
<protein>
    <recommendedName>
        <fullName evidence="3">J domain-containing protein</fullName>
    </recommendedName>
</protein>